<dbReference type="VEuPathDB" id="FungiDB:SDRG_09592"/>
<evidence type="ECO:0000313" key="1">
    <source>
        <dbReference type="EMBL" id="EQC33073.1"/>
    </source>
</evidence>
<dbReference type="GeneID" id="19950319"/>
<dbReference type="InParanoid" id="T0RLB7"/>
<dbReference type="RefSeq" id="XP_008613759.1">
    <property type="nucleotide sequence ID" value="XM_008615537.1"/>
</dbReference>
<accession>T0RLB7</accession>
<name>T0RLB7_SAPDV</name>
<keyword evidence="2" id="KW-1185">Reference proteome</keyword>
<reference evidence="1 2" key="1">
    <citation type="submission" date="2012-04" db="EMBL/GenBank/DDBJ databases">
        <title>The Genome Sequence of Saprolegnia declina VS20.</title>
        <authorList>
            <consortium name="The Broad Institute Genome Sequencing Platform"/>
            <person name="Russ C."/>
            <person name="Nusbaum C."/>
            <person name="Tyler B."/>
            <person name="van West P."/>
            <person name="Dieguez-Uribeondo J."/>
            <person name="de Bruijn I."/>
            <person name="Tripathy S."/>
            <person name="Jiang R."/>
            <person name="Young S.K."/>
            <person name="Zeng Q."/>
            <person name="Gargeya S."/>
            <person name="Fitzgerald M."/>
            <person name="Haas B."/>
            <person name="Abouelleil A."/>
            <person name="Alvarado L."/>
            <person name="Arachchi H.M."/>
            <person name="Berlin A."/>
            <person name="Chapman S.B."/>
            <person name="Goldberg J."/>
            <person name="Griggs A."/>
            <person name="Gujja S."/>
            <person name="Hansen M."/>
            <person name="Howarth C."/>
            <person name="Imamovic A."/>
            <person name="Larimer J."/>
            <person name="McCowen C."/>
            <person name="Montmayeur A."/>
            <person name="Murphy C."/>
            <person name="Neiman D."/>
            <person name="Pearson M."/>
            <person name="Priest M."/>
            <person name="Roberts A."/>
            <person name="Saif S."/>
            <person name="Shea T."/>
            <person name="Sisk P."/>
            <person name="Sykes S."/>
            <person name="Wortman J."/>
            <person name="Nusbaum C."/>
            <person name="Birren B."/>
        </authorList>
    </citation>
    <scope>NUCLEOTIDE SEQUENCE [LARGE SCALE GENOMIC DNA]</scope>
    <source>
        <strain evidence="1 2">VS20</strain>
    </source>
</reference>
<evidence type="ECO:0000313" key="2">
    <source>
        <dbReference type="Proteomes" id="UP000030762"/>
    </source>
</evidence>
<proteinExistence type="predicted"/>
<sequence length="822" mass="90024">MTAVDDGYQRALQRVQLRSAFHRTGWCPMPNLVVAGRPVLLTPTSTGGMAPGVVEARNVQVDATWEANLEHAVAPLVAHASGGFSISLAHVVATAPHAPLLTQKLSGRPGSFGTLVVLLASTEPGTQRWSVHSLGKTLQWTVRPLQWCAFFGHVKPTAHCLGRCVCLVYHLMAPLPRPLPIDNTGAIQEFKVLAQGHVGDDPCLMYVCAGAAFSAKDDELVEVLLDTHQYDVARAHGFDTPDGFTLTRVTCYGRLILPRILLDCLEGRVVRRWFGSETSQPSPALLIVWPRKARLRLLSIHSVLDALTTTCGQRQLQACATGKFARQVDTPSLLDRILRSFPITPMLHSSLARILVANHCKTTLCLFLAKHFVPSHDAGGLLTAMLRVYDVYGWTALGASILAMVQRCHAQLEHVVSMLYVLSRLSVRHLFGHAEYLKAAYTACLGHLKMRVETPFLEDPASFLATFLRLERQVYPPHVSPDDRHTWFAYRLPRVASMLIESFQVCPNALVGILLSKPALSPVHVLVPVLASLDFRPAKLQLAVHSMYGRMVDTLHRVGSYAAASFLHVLDAVGLLGMESPQLWTDLGVATVPVLATLLGTWGPLREADVTADMLLTVANYCVVEIPFLNCMLEETTAVWSNARDLFPRYPKATYDDTDDLTQHLLKDAVALVIASGAVHTFVTSVHSFLATRPIAFRYLSGVIQLARALSMHGALGVGRAIAEAALTTVHAEVAAWTCFLECACIPCTGLRFFLSDAREGVYDMDDMDAPHVRTSLSLLPGCEILPHHTLRVAKENHTDYPALASMMIHELRASVSNLSDI</sequence>
<dbReference type="Proteomes" id="UP000030762">
    <property type="component" value="Unassembled WGS sequence"/>
</dbReference>
<organism evidence="1 2">
    <name type="scientific">Saprolegnia diclina (strain VS20)</name>
    <dbReference type="NCBI Taxonomy" id="1156394"/>
    <lineage>
        <taxon>Eukaryota</taxon>
        <taxon>Sar</taxon>
        <taxon>Stramenopiles</taxon>
        <taxon>Oomycota</taxon>
        <taxon>Saprolegniomycetes</taxon>
        <taxon>Saprolegniales</taxon>
        <taxon>Saprolegniaceae</taxon>
        <taxon>Saprolegnia</taxon>
    </lineage>
</organism>
<protein>
    <submittedName>
        <fullName evidence="1">Uncharacterized protein</fullName>
    </submittedName>
</protein>
<gene>
    <name evidence="1" type="ORF">SDRG_09592</name>
</gene>
<dbReference type="AlphaFoldDB" id="T0RLB7"/>
<dbReference type="EMBL" id="JH767161">
    <property type="protein sequence ID" value="EQC33073.1"/>
    <property type="molecule type" value="Genomic_DNA"/>
</dbReference>